<dbReference type="GO" id="GO:0043022">
    <property type="term" value="F:ribosome binding"/>
    <property type="evidence" value="ECO:0007669"/>
    <property type="project" value="TreeGrafter"/>
</dbReference>
<accession>A0A382HEH6</accession>
<dbReference type="GO" id="GO:0005525">
    <property type="term" value="F:GTP binding"/>
    <property type="evidence" value="ECO:0007669"/>
    <property type="project" value="UniProtKB-KW"/>
</dbReference>
<dbReference type="Gene3D" id="3.40.50.300">
    <property type="entry name" value="P-loop containing nucleotide triphosphate hydrolases"/>
    <property type="match status" value="1"/>
</dbReference>
<dbReference type="EMBL" id="UINC01060805">
    <property type="protein sequence ID" value="SVB85700.1"/>
    <property type="molecule type" value="Genomic_DNA"/>
</dbReference>
<name>A0A382HEH6_9ZZZZ</name>
<dbReference type="InterPro" id="IPR032305">
    <property type="entry name" value="GTP-bd_M"/>
</dbReference>
<dbReference type="Gene3D" id="6.10.250.2860">
    <property type="match status" value="1"/>
</dbReference>
<evidence type="ECO:0000256" key="4">
    <source>
        <dbReference type="ARBA" id="ARBA00023134"/>
    </source>
</evidence>
<dbReference type="GO" id="GO:0005737">
    <property type="term" value="C:cytoplasm"/>
    <property type="evidence" value="ECO:0007669"/>
    <property type="project" value="TreeGrafter"/>
</dbReference>
<dbReference type="AlphaFoldDB" id="A0A382HEH6"/>
<dbReference type="PANTHER" id="PTHR10229:SF8">
    <property type="entry name" value="GTPASE HFLX"/>
    <property type="match status" value="1"/>
</dbReference>
<evidence type="ECO:0000256" key="3">
    <source>
        <dbReference type="ARBA" id="ARBA00022842"/>
    </source>
</evidence>
<dbReference type="InterPro" id="IPR016496">
    <property type="entry name" value="GTPase_HflX"/>
</dbReference>
<dbReference type="InterPro" id="IPR027417">
    <property type="entry name" value="P-loop_NTPase"/>
</dbReference>
<dbReference type="PIRSF" id="PIRSF006809">
    <property type="entry name" value="GTP-binding_hflX_prd"/>
    <property type="match status" value="1"/>
</dbReference>
<feature type="domain" description="Hflx-type G" evidence="5">
    <location>
        <begin position="180"/>
        <end position="351"/>
    </location>
</feature>
<dbReference type="Pfam" id="PF13167">
    <property type="entry name" value="GTP-bdg_N"/>
    <property type="match status" value="1"/>
</dbReference>
<dbReference type="Pfam" id="PF16360">
    <property type="entry name" value="GTP-bdg_M"/>
    <property type="match status" value="1"/>
</dbReference>
<dbReference type="GO" id="GO:0046872">
    <property type="term" value="F:metal ion binding"/>
    <property type="evidence" value="ECO:0007669"/>
    <property type="project" value="UniProtKB-KW"/>
</dbReference>
<gene>
    <name evidence="6" type="ORF">METZ01_LOCUS238554</name>
</gene>
<keyword evidence="3" id="KW-0460">Magnesium</keyword>
<organism evidence="6">
    <name type="scientific">marine metagenome</name>
    <dbReference type="NCBI Taxonomy" id="408172"/>
    <lineage>
        <taxon>unclassified sequences</taxon>
        <taxon>metagenomes</taxon>
        <taxon>ecological metagenomes</taxon>
    </lineage>
</organism>
<dbReference type="SUPFAM" id="SSF52540">
    <property type="entry name" value="P-loop containing nucleoside triphosphate hydrolases"/>
    <property type="match status" value="1"/>
</dbReference>
<dbReference type="InterPro" id="IPR030394">
    <property type="entry name" value="G_HFLX_dom"/>
</dbReference>
<dbReference type="InterPro" id="IPR042108">
    <property type="entry name" value="GTPase_HflX_N_sf"/>
</dbReference>
<dbReference type="PANTHER" id="PTHR10229">
    <property type="entry name" value="GTP-BINDING PROTEIN HFLX"/>
    <property type="match status" value="1"/>
</dbReference>
<reference evidence="6" key="1">
    <citation type="submission" date="2018-05" db="EMBL/GenBank/DDBJ databases">
        <authorList>
            <person name="Lanie J.A."/>
            <person name="Ng W.-L."/>
            <person name="Kazmierczak K.M."/>
            <person name="Andrzejewski T.M."/>
            <person name="Davidsen T.M."/>
            <person name="Wayne K.J."/>
            <person name="Tettelin H."/>
            <person name="Glass J.I."/>
            <person name="Rusch D."/>
            <person name="Podicherti R."/>
            <person name="Tsui H.-C.T."/>
            <person name="Winkler M.E."/>
        </authorList>
    </citation>
    <scope>NUCLEOTIDE SEQUENCE</scope>
</reference>
<dbReference type="InterPro" id="IPR025121">
    <property type="entry name" value="GTPase_HflX_N"/>
</dbReference>
<evidence type="ECO:0000259" key="5">
    <source>
        <dbReference type="PROSITE" id="PS51705"/>
    </source>
</evidence>
<dbReference type="Pfam" id="PF01926">
    <property type="entry name" value="MMR_HSR1"/>
    <property type="match status" value="1"/>
</dbReference>
<dbReference type="PROSITE" id="PS51705">
    <property type="entry name" value="G_HFLX"/>
    <property type="match status" value="1"/>
</dbReference>
<dbReference type="CDD" id="cd01878">
    <property type="entry name" value="HflX"/>
    <property type="match status" value="1"/>
</dbReference>
<keyword evidence="4" id="KW-0342">GTP-binding</keyword>
<protein>
    <recommendedName>
        <fullName evidence="5">Hflx-type G domain-containing protein</fullName>
    </recommendedName>
</protein>
<evidence type="ECO:0000256" key="1">
    <source>
        <dbReference type="ARBA" id="ARBA00022723"/>
    </source>
</evidence>
<keyword evidence="2" id="KW-0547">Nucleotide-binding</keyword>
<sequence>VLITYDQNDVIKEALALCDSAGYKVEQIVKQDFLRKARFGISGGKIEDLKDIVANSKPDVIIFDEVLKPSQNYNIASELKMEILDREALILKIFEKRTTSKESKLQVELAKLRYEMSRAKEKVKLAKHGEQPGFMGLGTFEVDVYYNEIKKRMINIKSKLSKSVKQRELHRQGRKRLGFKTISLAGYTSAGKTTLFNFLTGEIQEESAELFTTLSTTVRRVKINQEIALISDTVGFISKLPAYMIEAFKSTLEELLYTDVTLVIIDASDKFYELQKKFKSCYSTLNEIGVGTDNMIFVLNKSESLKNTEILDRVDFLKLSKNSKWVAISATTGKNIDKLEKLIGKIFQNDAIQKNKGVGVKQYGN</sequence>
<feature type="non-terminal residue" evidence="6">
    <location>
        <position position="1"/>
    </location>
</feature>
<proteinExistence type="inferred from homology"/>
<dbReference type="HAMAP" id="MF_00900">
    <property type="entry name" value="GTPase_HflX"/>
    <property type="match status" value="1"/>
</dbReference>
<dbReference type="InterPro" id="IPR006073">
    <property type="entry name" value="GTP-bd"/>
</dbReference>
<dbReference type="NCBIfam" id="TIGR03156">
    <property type="entry name" value="GTP_HflX"/>
    <property type="match status" value="1"/>
</dbReference>
<evidence type="ECO:0000256" key="2">
    <source>
        <dbReference type="ARBA" id="ARBA00022741"/>
    </source>
</evidence>
<keyword evidence="1" id="KW-0479">Metal-binding</keyword>
<dbReference type="Gene3D" id="3.40.50.11060">
    <property type="entry name" value="GTPase HflX, N-terminal domain"/>
    <property type="match status" value="1"/>
</dbReference>
<evidence type="ECO:0000313" key="6">
    <source>
        <dbReference type="EMBL" id="SVB85700.1"/>
    </source>
</evidence>